<dbReference type="EMBL" id="BPLR01007940">
    <property type="protein sequence ID" value="GIY20836.1"/>
    <property type="molecule type" value="Genomic_DNA"/>
</dbReference>
<feature type="compositionally biased region" description="Basic residues" evidence="1">
    <location>
        <begin position="115"/>
        <end position="128"/>
    </location>
</feature>
<evidence type="ECO:0000313" key="2">
    <source>
        <dbReference type="EMBL" id="GIY20836.1"/>
    </source>
</evidence>
<evidence type="ECO:0000313" key="3">
    <source>
        <dbReference type="Proteomes" id="UP001054945"/>
    </source>
</evidence>
<comment type="caution">
    <text evidence="2">The sequence shown here is derived from an EMBL/GenBank/DDBJ whole genome shotgun (WGS) entry which is preliminary data.</text>
</comment>
<proteinExistence type="predicted"/>
<accession>A0AAV4RIT9</accession>
<dbReference type="Proteomes" id="UP001054945">
    <property type="component" value="Unassembled WGS sequence"/>
</dbReference>
<name>A0AAV4RIT9_CAEEX</name>
<evidence type="ECO:0000256" key="1">
    <source>
        <dbReference type="SAM" id="MobiDB-lite"/>
    </source>
</evidence>
<dbReference type="AlphaFoldDB" id="A0AAV4RIT9"/>
<sequence>MATLEIGCLTTTLECIHKLRCCCFSGGIDLLGEEGGVKWFPPCNYVGSRSCLFFNGFREVIIFHPTFLRGSALRRKMVSKRLMEHLGLSAGEEHLVLETIKNDNIRNTDDSMNGHSKKPRLKISISRR</sequence>
<gene>
    <name evidence="2" type="ORF">CEXT_665111</name>
</gene>
<protein>
    <submittedName>
        <fullName evidence="2">Uncharacterized protein</fullName>
    </submittedName>
</protein>
<keyword evidence="3" id="KW-1185">Reference proteome</keyword>
<organism evidence="2 3">
    <name type="scientific">Caerostris extrusa</name>
    <name type="common">Bark spider</name>
    <name type="synonym">Caerostris bankana</name>
    <dbReference type="NCBI Taxonomy" id="172846"/>
    <lineage>
        <taxon>Eukaryota</taxon>
        <taxon>Metazoa</taxon>
        <taxon>Ecdysozoa</taxon>
        <taxon>Arthropoda</taxon>
        <taxon>Chelicerata</taxon>
        <taxon>Arachnida</taxon>
        <taxon>Araneae</taxon>
        <taxon>Araneomorphae</taxon>
        <taxon>Entelegynae</taxon>
        <taxon>Araneoidea</taxon>
        <taxon>Araneidae</taxon>
        <taxon>Caerostris</taxon>
    </lineage>
</organism>
<reference evidence="2 3" key="1">
    <citation type="submission" date="2021-06" db="EMBL/GenBank/DDBJ databases">
        <title>Caerostris extrusa draft genome.</title>
        <authorList>
            <person name="Kono N."/>
            <person name="Arakawa K."/>
        </authorList>
    </citation>
    <scope>NUCLEOTIDE SEQUENCE [LARGE SCALE GENOMIC DNA]</scope>
</reference>
<feature type="region of interest" description="Disordered" evidence="1">
    <location>
        <begin position="107"/>
        <end position="128"/>
    </location>
</feature>